<name>A0A2L1C7W4_METMI</name>
<evidence type="ECO:0000313" key="6">
    <source>
        <dbReference type="EMBL" id="AVB75445.1"/>
    </source>
</evidence>
<dbReference type="InterPro" id="IPR003814">
    <property type="entry name" value="FmdEsu_dom"/>
</dbReference>
<evidence type="ECO:0000259" key="5">
    <source>
        <dbReference type="Pfam" id="PF02663"/>
    </source>
</evidence>
<dbReference type="Gene3D" id="3.30.1330.130">
    <property type="match status" value="1"/>
</dbReference>
<proteinExistence type="predicted"/>
<dbReference type="Pfam" id="PF02663">
    <property type="entry name" value="FmdE"/>
    <property type="match status" value="1"/>
</dbReference>
<dbReference type="PANTHER" id="PTHR39418">
    <property type="entry name" value="DEHYDROGENASE-RELATED"/>
    <property type="match status" value="1"/>
</dbReference>
<keyword evidence="3" id="KW-0862">Zinc</keyword>
<protein>
    <submittedName>
        <fullName evidence="6">FmdE, Molybdenum formylmethanofuran dehydrogenase operon</fullName>
    </submittedName>
</protein>
<dbReference type="KEGG" id="mmad:MMJJ_00260"/>
<dbReference type="PIRSF" id="PIRSF006578">
    <property type="entry name" value="FwdE"/>
    <property type="match status" value="1"/>
</dbReference>
<evidence type="ECO:0000256" key="3">
    <source>
        <dbReference type="ARBA" id="ARBA00022833"/>
    </source>
</evidence>
<organism evidence="6 7">
    <name type="scientific">Methanococcus maripaludis</name>
    <name type="common">Methanococcus deltae</name>
    <dbReference type="NCBI Taxonomy" id="39152"/>
    <lineage>
        <taxon>Archaea</taxon>
        <taxon>Methanobacteriati</taxon>
        <taxon>Methanobacteriota</taxon>
        <taxon>Methanomada group</taxon>
        <taxon>Methanococci</taxon>
        <taxon>Methanococcales</taxon>
        <taxon>Methanococcaceae</taxon>
        <taxon>Methanococcus</taxon>
    </lineage>
</organism>
<dbReference type="AlphaFoldDB" id="A0A2L1C7W4"/>
<keyword evidence="2" id="KW-0863">Zinc-finger</keyword>
<dbReference type="SUPFAM" id="SSF143555">
    <property type="entry name" value="FwdE-like"/>
    <property type="match status" value="1"/>
</dbReference>
<accession>A0A2L1C7W4</accession>
<feature type="domain" description="Zinc finger DksA/TraR C4-type" evidence="4">
    <location>
        <begin position="170"/>
        <end position="203"/>
    </location>
</feature>
<dbReference type="InterPro" id="IPR053194">
    <property type="entry name" value="tRNA_methyltr_O"/>
</dbReference>
<evidence type="ECO:0000313" key="7">
    <source>
        <dbReference type="Proteomes" id="UP000239462"/>
    </source>
</evidence>
<gene>
    <name evidence="6" type="ORF">MMJJ_00260</name>
</gene>
<evidence type="ECO:0000256" key="1">
    <source>
        <dbReference type="ARBA" id="ARBA00022723"/>
    </source>
</evidence>
<dbReference type="InterPro" id="IPR000962">
    <property type="entry name" value="Znf_DskA_TraR"/>
</dbReference>
<dbReference type="GO" id="GO:0008270">
    <property type="term" value="F:zinc ion binding"/>
    <property type="evidence" value="ECO:0007669"/>
    <property type="project" value="UniProtKB-KW"/>
</dbReference>
<dbReference type="Proteomes" id="UP000239462">
    <property type="component" value="Chromosome"/>
</dbReference>
<feature type="domain" description="Formylmethanofuran dehydrogenase subunit E" evidence="5">
    <location>
        <begin position="24"/>
        <end position="155"/>
    </location>
</feature>
<keyword evidence="1" id="KW-0479">Metal-binding</keyword>
<dbReference type="Pfam" id="PF01258">
    <property type="entry name" value="zf-dskA_traR"/>
    <property type="match status" value="1"/>
</dbReference>
<sequence>MINCKVSAQNGENLNEDYQKTIEFHGHECPGVTIGYRVSKYVLDHYERSEDEQLVAIVENNSCSIDGIQQMLGCTFGKGNLKFKDNGKHVYTFYSRDNDKALRIYLKYNLAEKVGNFNKKFNEGTLTAEDEKQMFERRKEAVKHLMEAPEEELFDVQWVEIEEPKKARLYPSLTCENCGETFMEIKGRTIDGKIVCKECFQKLVH</sequence>
<evidence type="ECO:0000259" key="4">
    <source>
        <dbReference type="Pfam" id="PF01258"/>
    </source>
</evidence>
<dbReference type="PANTHER" id="PTHR39418:SF1">
    <property type="entry name" value="DEHYDROGENASE"/>
    <property type="match status" value="1"/>
</dbReference>
<evidence type="ECO:0000256" key="2">
    <source>
        <dbReference type="ARBA" id="ARBA00022771"/>
    </source>
</evidence>
<dbReference type="InterPro" id="IPR026328">
    <property type="entry name" value="FmdE"/>
</dbReference>
<reference evidence="7" key="1">
    <citation type="journal article" date="2018" name="Genome Announc.">
        <title>Complete Genome Sequence of the Methanococcus maripaludis Type Strain JJ (DSM 2067), a Model for Selenoprotein Synthesis in Archaea.</title>
        <authorList>
            <person name="Poehlein A."/>
            <person name="Heym D."/>
            <person name="Quitzke V."/>
            <person name="Fersch J."/>
            <person name="Daniel R."/>
            <person name="Rother M."/>
        </authorList>
    </citation>
    <scope>NUCLEOTIDE SEQUENCE [LARGE SCALE GENOMIC DNA]</scope>
    <source>
        <strain evidence="7">DSM 2067</strain>
    </source>
</reference>
<dbReference type="EMBL" id="CP026606">
    <property type="protein sequence ID" value="AVB75445.1"/>
    <property type="molecule type" value="Genomic_DNA"/>
</dbReference>